<keyword evidence="4 6" id="KW-0009">Actin-binding</keyword>
<accession>A0A5N6NF81</accession>
<dbReference type="GO" id="GO:0030041">
    <property type="term" value="P:actin filament polymerization"/>
    <property type="evidence" value="ECO:0007669"/>
    <property type="project" value="InterPro"/>
</dbReference>
<sequence>MSFSNVTLLLFDGAENKHGLLVKIASVREVVMGAPLRVMLKRLASRSVPSNAGMLVPLVHRPNESFFLVPQVEKVTVVFPMRFSDSIDTVLATSFLQEFVEARRTAGLNNAPVCLWSSCPPNELKDAPGQALSANAGFVSFVISPRHVEGKKLDKTVWNLSTFHAYVNYHVKLVSLPKLLAQVGLGAGLNRFKENEFGGHGCISDHGGCLAVVIVVSVSVAAAATGRWWQQTMAVGVACPFGSILS</sequence>
<dbReference type="EMBL" id="SZYD01000012">
    <property type="protein sequence ID" value="KAD4586522.1"/>
    <property type="molecule type" value="Genomic_DNA"/>
</dbReference>
<evidence type="ECO:0000313" key="7">
    <source>
        <dbReference type="EMBL" id="KAD4586522.1"/>
    </source>
</evidence>
<evidence type="ECO:0000256" key="5">
    <source>
        <dbReference type="ARBA" id="ARBA00023212"/>
    </source>
</evidence>
<evidence type="ECO:0000256" key="4">
    <source>
        <dbReference type="ARBA" id="ARBA00023203"/>
    </source>
</evidence>
<comment type="function">
    <text evidence="6">Functions as actin-binding component of the Arp2/3 complex which is involved in regulation of actin polymerization and together with an activating nucleation-promoting factor (NPF) mediates the formation of branched actin networks.</text>
</comment>
<dbReference type="Pfam" id="PF04045">
    <property type="entry name" value="P34-Arc"/>
    <property type="match status" value="1"/>
</dbReference>
<evidence type="ECO:0000256" key="1">
    <source>
        <dbReference type="ARBA" id="ARBA00004245"/>
    </source>
</evidence>
<dbReference type="GO" id="GO:0005885">
    <property type="term" value="C:Arp2/3 protein complex"/>
    <property type="evidence" value="ECO:0007669"/>
    <property type="project" value="InterPro"/>
</dbReference>
<evidence type="ECO:0000313" key="8">
    <source>
        <dbReference type="Proteomes" id="UP000326396"/>
    </source>
</evidence>
<dbReference type="SUPFAM" id="SSF69645">
    <property type="entry name" value="Arp2/3 complex subunits"/>
    <property type="match status" value="1"/>
</dbReference>
<dbReference type="AlphaFoldDB" id="A0A5N6NF81"/>
<dbReference type="Proteomes" id="UP000326396">
    <property type="component" value="Linkage Group LG2"/>
</dbReference>
<dbReference type="PANTHER" id="PTHR12058:SF0">
    <property type="entry name" value="ACTIN-RELATED PROTEIN 2_3 COMPLEX SUBUNIT 2"/>
    <property type="match status" value="1"/>
</dbReference>
<evidence type="ECO:0000256" key="6">
    <source>
        <dbReference type="RuleBase" id="RU364015"/>
    </source>
</evidence>
<keyword evidence="3 6" id="KW-0963">Cytoplasm</keyword>
<reference evidence="7 8" key="1">
    <citation type="submission" date="2019-05" db="EMBL/GenBank/DDBJ databases">
        <title>Mikania micrantha, genome provides insights into the molecular mechanism of rapid growth.</title>
        <authorList>
            <person name="Liu B."/>
        </authorList>
    </citation>
    <scope>NUCLEOTIDE SEQUENCE [LARGE SCALE GENOMIC DNA]</scope>
    <source>
        <strain evidence="7">NLD-2019</strain>
        <tissue evidence="7">Leaf</tissue>
    </source>
</reference>
<dbReference type="OrthoDB" id="148331at2759"/>
<name>A0A5N6NF81_9ASTR</name>
<dbReference type="GO" id="GO:0034314">
    <property type="term" value="P:Arp2/3 complex-mediated actin nucleation"/>
    <property type="evidence" value="ECO:0007669"/>
    <property type="project" value="InterPro"/>
</dbReference>
<comment type="similarity">
    <text evidence="2 6">Belongs to the ARPC2 family.</text>
</comment>
<keyword evidence="8" id="KW-1185">Reference proteome</keyword>
<dbReference type="PANTHER" id="PTHR12058">
    <property type="entry name" value="ARP2/3 COMPLEX 34 KDA SUBUNIT"/>
    <property type="match status" value="1"/>
</dbReference>
<keyword evidence="5 6" id="KW-0206">Cytoskeleton</keyword>
<gene>
    <name evidence="7" type="ORF">E3N88_24123</name>
</gene>
<organism evidence="7 8">
    <name type="scientific">Mikania micrantha</name>
    <name type="common">bitter vine</name>
    <dbReference type="NCBI Taxonomy" id="192012"/>
    <lineage>
        <taxon>Eukaryota</taxon>
        <taxon>Viridiplantae</taxon>
        <taxon>Streptophyta</taxon>
        <taxon>Embryophyta</taxon>
        <taxon>Tracheophyta</taxon>
        <taxon>Spermatophyta</taxon>
        <taxon>Magnoliopsida</taxon>
        <taxon>eudicotyledons</taxon>
        <taxon>Gunneridae</taxon>
        <taxon>Pentapetalae</taxon>
        <taxon>asterids</taxon>
        <taxon>campanulids</taxon>
        <taxon>Asterales</taxon>
        <taxon>Asteraceae</taxon>
        <taxon>Asteroideae</taxon>
        <taxon>Heliantheae alliance</taxon>
        <taxon>Eupatorieae</taxon>
        <taxon>Mikania</taxon>
    </lineage>
</organism>
<comment type="subunit">
    <text evidence="6">Component of the Arp2/3 complex.</text>
</comment>
<evidence type="ECO:0000256" key="3">
    <source>
        <dbReference type="ARBA" id="ARBA00022490"/>
    </source>
</evidence>
<dbReference type="GO" id="GO:0051015">
    <property type="term" value="F:actin filament binding"/>
    <property type="evidence" value="ECO:0007669"/>
    <property type="project" value="TreeGrafter"/>
</dbReference>
<comment type="caution">
    <text evidence="7">The sequence shown here is derived from an EMBL/GenBank/DDBJ whole genome shotgun (WGS) entry which is preliminary data.</text>
</comment>
<dbReference type="GO" id="GO:0005200">
    <property type="term" value="F:structural constituent of cytoskeleton"/>
    <property type="evidence" value="ECO:0007669"/>
    <property type="project" value="TreeGrafter"/>
</dbReference>
<dbReference type="InterPro" id="IPR007188">
    <property type="entry name" value="ARPC2"/>
</dbReference>
<evidence type="ECO:0000256" key="2">
    <source>
        <dbReference type="ARBA" id="ARBA00007192"/>
    </source>
</evidence>
<protein>
    <recommendedName>
        <fullName evidence="6">Arp2/3 complex 34 kDa subunit</fullName>
    </recommendedName>
</protein>
<dbReference type="InterPro" id="IPR034666">
    <property type="entry name" value="ARPC2/4"/>
</dbReference>
<proteinExistence type="inferred from homology"/>
<dbReference type="Gene3D" id="3.30.1460.20">
    <property type="match status" value="1"/>
</dbReference>
<comment type="subcellular location">
    <subcellularLocation>
        <location evidence="1 6">Cytoplasm</location>
        <location evidence="1 6">Cytoskeleton</location>
    </subcellularLocation>
</comment>